<keyword evidence="6 7" id="KW-0961">Cell wall biogenesis/degradation</keyword>
<dbReference type="InterPro" id="IPR001920">
    <property type="entry name" value="Asp/Glu_race"/>
</dbReference>
<organism evidence="9 10">
    <name type="scientific">Corynebacterium freneyi</name>
    <dbReference type="NCBI Taxonomy" id="134034"/>
    <lineage>
        <taxon>Bacteria</taxon>
        <taxon>Bacillati</taxon>
        <taxon>Actinomycetota</taxon>
        <taxon>Actinomycetes</taxon>
        <taxon>Mycobacteriales</taxon>
        <taxon>Corynebacteriaceae</taxon>
        <taxon>Corynebacterium</taxon>
    </lineage>
</organism>
<dbReference type="EMBL" id="JAGINY010000001">
    <property type="protein sequence ID" value="MBP2333253.1"/>
    <property type="molecule type" value="Genomic_DNA"/>
</dbReference>
<comment type="pathway">
    <text evidence="7">Cell wall biogenesis; peptidoglycan biosynthesis.</text>
</comment>
<protein>
    <recommendedName>
        <fullName evidence="2 7">Glutamate racemase</fullName>
        <ecNumber evidence="2 7">5.1.1.3</ecNumber>
    </recommendedName>
</protein>
<evidence type="ECO:0000313" key="9">
    <source>
        <dbReference type="EMBL" id="MBP2333253.1"/>
    </source>
</evidence>
<comment type="catalytic activity">
    <reaction evidence="1 7">
        <text>L-glutamate = D-glutamate</text>
        <dbReference type="Rhea" id="RHEA:12813"/>
        <dbReference type="ChEBI" id="CHEBI:29985"/>
        <dbReference type="ChEBI" id="CHEBI:29986"/>
        <dbReference type="EC" id="5.1.1.3"/>
    </reaction>
</comment>
<dbReference type="GO" id="GO:0008881">
    <property type="term" value="F:glutamate racemase activity"/>
    <property type="evidence" value="ECO:0007669"/>
    <property type="project" value="UniProtKB-EC"/>
</dbReference>
<keyword evidence="10" id="KW-1185">Reference proteome</keyword>
<sequence>MSVAKHEHAEEAATATPTATATETTTTTRAPGEGNDMDDGQLEVDRTAPIGVFDSGVGGLTVARAIVDQLPHESMIYVGDTANGPYGPLRIADVRRHSEAIADDLVERGCKMIVIACNTASAAFLRDARERYPIPVIEVILPAVRRAVSATRNGRVGVIGTTATIRSRAYQDLFDAVPGVEVSATDCPRFVDFVERGITSGRQILGLAEGYLAPLQADGVDTLVLGCTHYPLLSGIVQLAMGDDVTLVSSAEETAKDVLRTLTTLDLLADPATDPPPTRVFESTGDPEMFQKLATRFLGPAITDVNPHIGH</sequence>
<feature type="binding site" evidence="7">
    <location>
        <begin position="86"/>
        <end position="87"/>
    </location>
    <ligand>
        <name>substrate</name>
    </ligand>
</feature>
<dbReference type="HAMAP" id="MF_00258">
    <property type="entry name" value="Glu_racemase"/>
    <property type="match status" value="1"/>
</dbReference>
<feature type="region of interest" description="Disordered" evidence="8">
    <location>
        <begin position="1"/>
        <end position="41"/>
    </location>
</feature>
<feature type="binding site" evidence="7">
    <location>
        <begin position="228"/>
        <end position="229"/>
    </location>
    <ligand>
        <name>substrate</name>
    </ligand>
</feature>
<dbReference type="PANTHER" id="PTHR21198:SF2">
    <property type="entry name" value="GLUTAMATE RACEMASE"/>
    <property type="match status" value="1"/>
</dbReference>
<feature type="active site" description="Proton donor/acceptor" evidence="7">
    <location>
        <position position="227"/>
    </location>
</feature>
<dbReference type="PANTHER" id="PTHR21198">
    <property type="entry name" value="GLUTAMATE RACEMASE"/>
    <property type="match status" value="1"/>
</dbReference>
<dbReference type="InterPro" id="IPR004391">
    <property type="entry name" value="Glu_race"/>
</dbReference>
<dbReference type="InterPro" id="IPR033134">
    <property type="entry name" value="Asp/Glu_racemase_AS_2"/>
</dbReference>
<feature type="compositionally biased region" description="Low complexity" evidence="8">
    <location>
        <begin position="12"/>
        <end position="28"/>
    </location>
</feature>
<name>A0ABS4U9P6_9CORY</name>
<evidence type="ECO:0000313" key="10">
    <source>
        <dbReference type="Proteomes" id="UP001519305"/>
    </source>
</evidence>
<accession>A0ABS4U9P6</accession>
<evidence type="ECO:0000256" key="4">
    <source>
        <dbReference type="ARBA" id="ARBA00022984"/>
    </source>
</evidence>
<dbReference type="PROSITE" id="PS00923">
    <property type="entry name" value="ASP_GLU_RACEMASE_1"/>
    <property type="match status" value="1"/>
</dbReference>
<comment type="caution">
    <text evidence="9">The sequence shown here is derived from an EMBL/GenBank/DDBJ whole genome shotgun (WGS) entry which is preliminary data.</text>
</comment>
<keyword evidence="5 7" id="KW-0413">Isomerase</keyword>
<dbReference type="EC" id="5.1.1.3" evidence="2 7"/>
<evidence type="ECO:0000256" key="8">
    <source>
        <dbReference type="SAM" id="MobiDB-lite"/>
    </source>
</evidence>
<reference evidence="9 10" key="1">
    <citation type="submission" date="2021-03" db="EMBL/GenBank/DDBJ databases">
        <title>Sequencing the genomes of 1000 actinobacteria strains.</title>
        <authorList>
            <person name="Klenk H.-P."/>
        </authorList>
    </citation>
    <scope>NUCLEOTIDE SEQUENCE [LARGE SCALE GENOMIC DNA]</scope>
    <source>
        <strain evidence="9 10">DSM 44506</strain>
    </source>
</reference>
<feature type="binding site" evidence="7">
    <location>
        <begin position="118"/>
        <end position="119"/>
    </location>
    <ligand>
        <name>substrate</name>
    </ligand>
</feature>
<dbReference type="InterPro" id="IPR015942">
    <property type="entry name" value="Asp/Glu/hydantoin_racemase"/>
</dbReference>
<dbReference type="InterPro" id="IPR018187">
    <property type="entry name" value="Asp/Glu_racemase_AS_1"/>
</dbReference>
<dbReference type="Pfam" id="PF01177">
    <property type="entry name" value="Asp_Glu_race"/>
    <property type="match status" value="1"/>
</dbReference>
<evidence type="ECO:0000256" key="1">
    <source>
        <dbReference type="ARBA" id="ARBA00001602"/>
    </source>
</evidence>
<comment type="function">
    <text evidence="7">Provides the (R)-glutamate required for cell wall biosynthesis.</text>
</comment>
<comment type="similarity">
    <text evidence="7">Belongs to the aspartate/glutamate racemases family.</text>
</comment>
<dbReference type="Proteomes" id="UP001519305">
    <property type="component" value="Unassembled WGS sequence"/>
</dbReference>
<keyword evidence="4 7" id="KW-0573">Peptidoglycan synthesis</keyword>
<feature type="binding site" evidence="7">
    <location>
        <begin position="54"/>
        <end position="55"/>
    </location>
    <ligand>
        <name>substrate</name>
    </ligand>
</feature>
<evidence type="ECO:0000256" key="7">
    <source>
        <dbReference type="HAMAP-Rule" id="MF_00258"/>
    </source>
</evidence>
<dbReference type="NCBIfam" id="TIGR00067">
    <property type="entry name" value="glut_race"/>
    <property type="match status" value="1"/>
</dbReference>
<gene>
    <name evidence="7" type="primary">murI</name>
    <name evidence="9" type="ORF">JOF33_001952</name>
</gene>
<dbReference type="Gene3D" id="3.40.50.1860">
    <property type="match status" value="2"/>
</dbReference>
<dbReference type="PROSITE" id="PS00924">
    <property type="entry name" value="ASP_GLU_RACEMASE_2"/>
    <property type="match status" value="1"/>
</dbReference>
<evidence type="ECO:0000256" key="6">
    <source>
        <dbReference type="ARBA" id="ARBA00023316"/>
    </source>
</evidence>
<proteinExistence type="inferred from homology"/>
<evidence type="ECO:0000256" key="5">
    <source>
        <dbReference type="ARBA" id="ARBA00023235"/>
    </source>
</evidence>
<feature type="active site" description="Proton donor/acceptor" evidence="7">
    <location>
        <position position="117"/>
    </location>
</feature>
<dbReference type="SUPFAM" id="SSF53681">
    <property type="entry name" value="Aspartate/glutamate racemase"/>
    <property type="match status" value="2"/>
</dbReference>
<evidence type="ECO:0000256" key="2">
    <source>
        <dbReference type="ARBA" id="ARBA00013090"/>
    </source>
</evidence>
<feature type="compositionally biased region" description="Basic and acidic residues" evidence="8">
    <location>
        <begin position="1"/>
        <end position="11"/>
    </location>
</feature>
<keyword evidence="3 7" id="KW-0133">Cell shape</keyword>
<evidence type="ECO:0000256" key="3">
    <source>
        <dbReference type="ARBA" id="ARBA00022960"/>
    </source>
</evidence>